<keyword evidence="3" id="KW-1185">Reference proteome</keyword>
<feature type="compositionally biased region" description="Low complexity" evidence="1">
    <location>
        <begin position="321"/>
        <end position="345"/>
    </location>
</feature>
<accession>A0AAD7JVM6</accession>
<name>A0AAD7JVM6_9AGAR</name>
<sequence>MWSVRWRAGASLFAHVNITLLRLFPLPPTTVLLTLRQHLKASSRCWARPLLGTPARAPAASELSHGPRALHAQPLAKAWATPARSPLLGAPPPPPPLLGTRARAPGAAGLSDSPRASHAQPLADAWATPARSPLLGAPPPPPPPLLGTPARAPAASELSHGPRALHAQPLAEAWATPARSPLLGAPPPPPAARHSRARPRRGWAQRQPARVARAAVGRHVRRSGPLAAAGRAPAPAASELSHGPRALHAQPLAEAWATPARSPLLGAPPPPLLLGTPTRAPGASGLSDGPRASHAQPFAEAWATPARSPLLGAPPPPPLLGTPARAPAAAPSRPPTRCSPARSCRTSAGPAGAAWGRDFRSYLFHSAQFLDLSLKILYYLQV</sequence>
<feature type="compositionally biased region" description="Low complexity" evidence="1">
    <location>
        <begin position="204"/>
        <end position="215"/>
    </location>
</feature>
<feature type="compositionally biased region" description="Low complexity" evidence="1">
    <location>
        <begin position="223"/>
        <end position="238"/>
    </location>
</feature>
<comment type="caution">
    <text evidence="2">The sequence shown here is derived from an EMBL/GenBank/DDBJ whole genome shotgun (WGS) entry which is preliminary data.</text>
</comment>
<evidence type="ECO:0000313" key="3">
    <source>
        <dbReference type="Proteomes" id="UP001215280"/>
    </source>
</evidence>
<dbReference type="EMBL" id="JARJLG010000019">
    <property type="protein sequence ID" value="KAJ7772700.1"/>
    <property type="molecule type" value="Genomic_DNA"/>
</dbReference>
<proteinExistence type="predicted"/>
<feature type="region of interest" description="Disordered" evidence="1">
    <location>
        <begin position="83"/>
        <end position="163"/>
    </location>
</feature>
<dbReference type="AlphaFoldDB" id="A0AAD7JVM6"/>
<feature type="region of interest" description="Disordered" evidence="1">
    <location>
        <begin position="178"/>
        <end position="245"/>
    </location>
</feature>
<dbReference type="Proteomes" id="UP001215280">
    <property type="component" value="Unassembled WGS sequence"/>
</dbReference>
<feature type="compositionally biased region" description="Basic residues" evidence="1">
    <location>
        <begin position="193"/>
        <end position="203"/>
    </location>
</feature>
<organism evidence="2 3">
    <name type="scientific">Mycena maculata</name>
    <dbReference type="NCBI Taxonomy" id="230809"/>
    <lineage>
        <taxon>Eukaryota</taxon>
        <taxon>Fungi</taxon>
        <taxon>Dikarya</taxon>
        <taxon>Basidiomycota</taxon>
        <taxon>Agaricomycotina</taxon>
        <taxon>Agaricomycetes</taxon>
        <taxon>Agaricomycetidae</taxon>
        <taxon>Agaricales</taxon>
        <taxon>Marasmiineae</taxon>
        <taxon>Mycenaceae</taxon>
        <taxon>Mycena</taxon>
    </lineage>
</organism>
<evidence type="ECO:0000313" key="2">
    <source>
        <dbReference type="EMBL" id="KAJ7772700.1"/>
    </source>
</evidence>
<feature type="compositionally biased region" description="Low complexity" evidence="1">
    <location>
        <begin position="273"/>
        <end position="282"/>
    </location>
</feature>
<feature type="compositionally biased region" description="Pro residues" evidence="1">
    <location>
        <begin position="136"/>
        <end position="146"/>
    </location>
</feature>
<gene>
    <name evidence="2" type="ORF">DFH07DRAFT_953157</name>
</gene>
<reference evidence="2" key="1">
    <citation type="submission" date="2023-03" db="EMBL/GenBank/DDBJ databases">
        <title>Massive genome expansion in bonnet fungi (Mycena s.s.) driven by repeated elements and novel gene families across ecological guilds.</title>
        <authorList>
            <consortium name="Lawrence Berkeley National Laboratory"/>
            <person name="Harder C.B."/>
            <person name="Miyauchi S."/>
            <person name="Viragh M."/>
            <person name="Kuo A."/>
            <person name="Thoen E."/>
            <person name="Andreopoulos B."/>
            <person name="Lu D."/>
            <person name="Skrede I."/>
            <person name="Drula E."/>
            <person name="Henrissat B."/>
            <person name="Morin E."/>
            <person name="Kohler A."/>
            <person name="Barry K."/>
            <person name="LaButti K."/>
            <person name="Morin E."/>
            <person name="Salamov A."/>
            <person name="Lipzen A."/>
            <person name="Mereny Z."/>
            <person name="Hegedus B."/>
            <person name="Baldrian P."/>
            <person name="Stursova M."/>
            <person name="Weitz H."/>
            <person name="Taylor A."/>
            <person name="Grigoriev I.V."/>
            <person name="Nagy L.G."/>
            <person name="Martin F."/>
            <person name="Kauserud H."/>
        </authorList>
    </citation>
    <scope>NUCLEOTIDE SEQUENCE</scope>
    <source>
        <strain evidence="2">CBHHK188m</strain>
    </source>
</reference>
<evidence type="ECO:0000256" key="1">
    <source>
        <dbReference type="SAM" id="MobiDB-lite"/>
    </source>
</evidence>
<protein>
    <submittedName>
        <fullName evidence="2">Uncharacterized protein</fullName>
    </submittedName>
</protein>
<feature type="region of interest" description="Disordered" evidence="1">
    <location>
        <begin position="260"/>
        <end position="347"/>
    </location>
</feature>